<dbReference type="AlphaFoldDB" id="A0AAN9S2E6"/>
<dbReference type="Proteomes" id="UP001386955">
    <property type="component" value="Unassembled WGS sequence"/>
</dbReference>
<keyword evidence="2" id="KW-1185">Reference proteome</keyword>
<evidence type="ECO:0000313" key="2">
    <source>
        <dbReference type="Proteomes" id="UP001386955"/>
    </source>
</evidence>
<protein>
    <submittedName>
        <fullName evidence="1">Uncharacterized protein</fullName>
    </submittedName>
</protein>
<dbReference type="EMBL" id="JAYMYS010000006">
    <property type="protein sequence ID" value="KAK7388114.1"/>
    <property type="molecule type" value="Genomic_DNA"/>
</dbReference>
<evidence type="ECO:0000313" key="1">
    <source>
        <dbReference type="EMBL" id="KAK7388114.1"/>
    </source>
</evidence>
<proteinExistence type="predicted"/>
<sequence>MSTPINREVKLSQDDIATTRRHITKEANPNRIEHISSPMEGVSEDTNVDAMIPGLSEEMERIKRREEEEL</sequence>
<comment type="caution">
    <text evidence="1">The sequence shown here is derived from an EMBL/GenBank/DDBJ whole genome shotgun (WGS) entry which is preliminary data.</text>
</comment>
<name>A0AAN9S2E6_PSOTE</name>
<reference evidence="1 2" key="1">
    <citation type="submission" date="2024-01" db="EMBL/GenBank/DDBJ databases">
        <title>The genomes of 5 underutilized Papilionoideae crops provide insights into root nodulation and disease resistanc.</title>
        <authorList>
            <person name="Jiang F."/>
        </authorList>
    </citation>
    <scope>NUCLEOTIDE SEQUENCE [LARGE SCALE GENOMIC DNA]</scope>
    <source>
        <strain evidence="1">DUOXIRENSHENG_FW03</strain>
        <tissue evidence="1">Leaves</tissue>
    </source>
</reference>
<gene>
    <name evidence="1" type="ORF">VNO78_22919</name>
</gene>
<accession>A0AAN9S2E6</accession>
<organism evidence="1 2">
    <name type="scientific">Psophocarpus tetragonolobus</name>
    <name type="common">Winged bean</name>
    <name type="synonym">Dolichos tetragonolobus</name>
    <dbReference type="NCBI Taxonomy" id="3891"/>
    <lineage>
        <taxon>Eukaryota</taxon>
        <taxon>Viridiplantae</taxon>
        <taxon>Streptophyta</taxon>
        <taxon>Embryophyta</taxon>
        <taxon>Tracheophyta</taxon>
        <taxon>Spermatophyta</taxon>
        <taxon>Magnoliopsida</taxon>
        <taxon>eudicotyledons</taxon>
        <taxon>Gunneridae</taxon>
        <taxon>Pentapetalae</taxon>
        <taxon>rosids</taxon>
        <taxon>fabids</taxon>
        <taxon>Fabales</taxon>
        <taxon>Fabaceae</taxon>
        <taxon>Papilionoideae</taxon>
        <taxon>50 kb inversion clade</taxon>
        <taxon>NPAAA clade</taxon>
        <taxon>indigoferoid/millettioid clade</taxon>
        <taxon>Phaseoleae</taxon>
        <taxon>Psophocarpus</taxon>
    </lineage>
</organism>